<sequence>MAIRDFFKNTVWRAFTFFGQFFGIFKRNLCCCCAEEEDAVSYSFGDIEDFANPEDKEQYIRSMQKTIKSHAIHVNHAGCMGR</sequence>
<reference evidence="1" key="1">
    <citation type="submission" date="2023-06" db="EMBL/GenBank/DDBJ databases">
        <title>Genomic analysis of the entomopathogenic nematode Steinernema hermaphroditum.</title>
        <authorList>
            <person name="Schwarz E.M."/>
            <person name="Heppert J.K."/>
            <person name="Baniya A."/>
            <person name="Schwartz H.T."/>
            <person name="Tan C.-H."/>
            <person name="Antoshechkin I."/>
            <person name="Sternberg P.W."/>
            <person name="Goodrich-Blair H."/>
            <person name="Dillman A.R."/>
        </authorList>
    </citation>
    <scope>NUCLEOTIDE SEQUENCE</scope>
    <source>
        <strain evidence="1">PS9179</strain>
        <tissue evidence="1">Whole animal</tissue>
    </source>
</reference>
<gene>
    <name evidence="1" type="ORF">QR680_016451</name>
</gene>
<evidence type="ECO:0000313" key="1">
    <source>
        <dbReference type="EMBL" id="KAK0402647.1"/>
    </source>
</evidence>
<organism evidence="1 2">
    <name type="scientific">Steinernema hermaphroditum</name>
    <dbReference type="NCBI Taxonomy" id="289476"/>
    <lineage>
        <taxon>Eukaryota</taxon>
        <taxon>Metazoa</taxon>
        <taxon>Ecdysozoa</taxon>
        <taxon>Nematoda</taxon>
        <taxon>Chromadorea</taxon>
        <taxon>Rhabditida</taxon>
        <taxon>Tylenchina</taxon>
        <taxon>Panagrolaimomorpha</taxon>
        <taxon>Strongyloidoidea</taxon>
        <taxon>Steinernematidae</taxon>
        <taxon>Steinernema</taxon>
    </lineage>
</organism>
<dbReference type="Proteomes" id="UP001175271">
    <property type="component" value="Unassembled WGS sequence"/>
</dbReference>
<evidence type="ECO:0000313" key="2">
    <source>
        <dbReference type="Proteomes" id="UP001175271"/>
    </source>
</evidence>
<accession>A0AA39LMC8</accession>
<name>A0AA39LMC8_9BILA</name>
<proteinExistence type="predicted"/>
<keyword evidence="2" id="KW-1185">Reference proteome</keyword>
<dbReference type="AlphaFoldDB" id="A0AA39LMC8"/>
<dbReference type="EMBL" id="JAUCMV010000004">
    <property type="protein sequence ID" value="KAK0402647.1"/>
    <property type="molecule type" value="Genomic_DNA"/>
</dbReference>
<protein>
    <submittedName>
        <fullName evidence="1">Uncharacterized protein</fullName>
    </submittedName>
</protein>
<comment type="caution">
    <text evidence="1">The sequence shown here is derived from an EMBL/GenBank/DDBJ whole genome shotgun (WGS) entry which is preliminary data.</text>
</comment>